<dbReference type="GO" id="GO:0004180">
    <property type="term" value="F:carboxypeptidase activity"/>
    <property type="evidence" value="ECO:0007669"/>
    <property type="project" value="UniProtKB-KW"/>
</dbReference>
<dbReference type="PANTHER" id="PTHR34385:SF1">
    <property type="entry name" value="PEPTIDOGLYCAN L-ALANYL-D-GLUTAMATE ENDOPEPTIDASE CWLK"/>
    <property type="match status" value="1"/>
</dbReference>
<name>A0A4R1NQM3_9GAMM</name>
<dbReference type="PANTHER" id="PTHR34385">
    <property type="entry name" value="D-ALANYL-D-ALANINE CARBOXYPEPTIDASE"/>
    <property type="match status" value="1"/>
</dbReference>
<comment type="caution">
    <text evidence="2">The sequence shown here is derived from an EMBL/GenBank/DDBJ whole genome shotgun (WGS) entry which is preliminary data.</text>
</comment>
<organism evidence="2 3">
    <name type="scientific">Sodalis ligni</name>
    <dbReference type="NCBI Taxonomy" id="2697027"/>
    <lineage>
        <taxon>Bacteria</taxon>
        <taxon>Pseudomonadati</taxon>
        <taxon>Pseudomonadota</taxon>
        <taxon>Gammaproteobacteria</taxon>
        <taxon>Enterobacterales</taxon>
        <taxon>Bruguierivoracaceae</taxon>
        <taxon>Sodalis</taxon>
    </lineage>
</organism>
<keyword evidence="2" id="KW-0121">Carboxypeptidase</keyword>
<dbReference type="CDD" id="cd14847">
    <property type="entry name" value="DD-carboxypeptidase_like"/>
    <property type="match status" value="1"/>
</dbReference>
<evidence type="ECO:0000313" key="3">
    <source>
        <dbReference type="Proteomes" id="UP000294555"/>
    </source>
</evidence>
<evidence type="ECO:0000259" key="1">
    <source>
        <dbReference type="Pfam" id="PF02557"/>
    </source>
</evidence>
<protein>
    <submittedName>
        <fullName evidence="2">LAS superfamily LD-carboxypeptidase LdcB</fullName>
    </submittedName>
</protein>
<keyword evidence="3" id="KW-1185">Reference proteome</keyword>
<accession>A0A4R1NQM3</accession>
<dbReference type="Proteomes" id="UP000294555">
    <property type="component" value="Unassembled WGS sequence"/>
</dbReference>
<dbReference type="InterPro" id="IPR052179">
    <property type="entry name" value="DD-CPase-like"/>
</dbReference>
<proteinExistence type="predicted"/>
<keyword evidence="2" id="KW-0645">Protease</keyword>
<dbReference type="Gene3D" id="3.30.1380.10">
    <property type="match status" value="1"/>
</dbReference>
<sequence>MMTPDMLTGQTDRHVILLSEGHRLQSEAAAAFNGLRQAGRLQGFNLRPASSFRDFDRQLAIWNGKFHGRRPLLDKESRPLDSQSLSVPERCEAILRWSALPGTSRHHWGSDVDVYDPDLLPAGRALQLTPAEYQPGGYFAPLTEWLTEHMADYGFYRPYARDRGGVAIEPWHLSYRPLACQAECLLTPDIVSASWKEYEVAGSTWIIPQLPAIFRRYIGNVDKE</sequence>
<feature type="domain" description="D-alanyl-D-alanine carboxypeptidase-like core" evidence="1">
    <location>
        <begin position="22"/>
        <end position="177"/>
    </location>
</feature>
<gene>
    <name evidence="2" type="ORF">EZJ58_5380</name>
</gene>
<dbReference type="SUPFAM" id="SSF55166">
    <property type="entry name" value="Hedgehog/DD-peptidase"/>
    <property type="match status" value="1"/>
</dbReference>
<dbReference type="EMBL" id="SJOI01000001">
    <property type="protein sequence ID" value="TCL07076.1"/>
    <property type="molecule type" value="Genomic_DNA"/>
</dbReference>
<dbReference type="OrthoDB" id="9792074at2"/>
<dbReference type="RefSeq" id="WP_132926990.1">
    <property type="nucleotide sequence ID" value="NZ_SJOI01000001.1"/>
</dbReference>
<keyword evidence="2" id="KW-0378">Hydrolase</keyword>
<dbReference type="GO" id="GO:0006508">
    <property type="term" value="P:proteolysis"/>
    <property type="evidence" value="ECO:0007669"/>
    <property type="project" value="InterPro"/>
</dbReference>
<reference evidence="2 3" key="1">
    <citation type="submission" date="2019-02" db="EMBL/GenBank/DDBJ databases">
        <title>Investigation of anaerobic lignin degradation for improved lignocellulosic biofuels.</title>
        <authorList>
            <person name="Deangelis K."/>
        </authorList>
    </citation>
    <scope>NUCLEOTIDE SEQUENCE [LARGE SCALE GENOMIC DNA]</scope>
    <source>
        <strain evidence="2 3">159R</strain>
    </source>
</reference>
<evidence type="ECO:0000313" key="2">
    <source>
        <dbReference type="EMBL" id="TCL07076.1"/>
    </source>
</evidence>
<dbReference type="InterPro" id="IPR009045">
    <property type="entry name" value="Zn_M74/Hedgehog-like"/>
</dbReference>
<dbReference type="Pfam" id="PF02557">
    <property type="entry name" value="VanY"/>
    <property type="match status" value="1"/>
</dbReference>
<dbReference type="AlphaFoldDB" id="A0A4R1NQM3"/>
<dbReference type="InterPro" id="IPR003709">
    <property type="entry name" value="VanY-like_core_dom"/>
</dbReference>